<dbReference type="PANTHER" id="PTHR46354:SF12">
    <property type="entry name" value="DNA-BINDING PROTEIN-LIKE PROTEIN"/>
    <property type="match status" value="1"/>
</dbReference>
<accession>A0ABR1ZYE3</accession>
<dbReference type="InterPro" id="IPR025422">
    <property type="entry name" value="TGA_domain"/>
</dbReference>
<gene>
    <name evidence="1" type="ORF">V6N11_037105</name>
</gene>
<name>A0ABR1ZYE3_9ROSI</name>
<organism evidence="1 2">
    <name type="scientific">Hibiscus sabdariffa</name>
    <name type="common">roselle</name>
    <dbReference type="NCBI Taxonomy" id="183260"/>
    <lineage>
        <taxon>Eukaryota</taxon>
        <taxon>Viridiplantae</taxon>
        <taxon>Streptophyta</taxon>
        <taxon>Embryophyta</taxon>
        <taxon>Tracheophyta</taxon>
        <taxon>Spermatophyta</taxon>
        <taxon>Magnoliopsida</taxon>
        <taxon>eudicotyledons</taxon>
        <taxon>Gunneridae</taxon>
        <taxon>Pentapetalae</taxon>
        <taxon>rosids</taxon>
        <taxon>malvids</taxon>
        <taxon>Malvales</taxon>
        <taxon>Malvaceae</taxon>
        <taxon>Malvoideae</taxon>
        <taxon>Hibiscus</taxon>
    </lineage>
</organism>
<comment type="caution">
    <text evidence="1">The sequence shown here is derived from an EMBL/GenBank/DDBJ whole genome shotgun (WGS) entry which is preliminary data.</text>
</comment>
<proteinExistence type="predicted"/>
<dbReference type="PROSITE" id="PS51806">
    <property type="entry name" value="DOG1"/>
    <property type="match status" value="1"/>
</dbReference>
<evidence type="ECO:0000313" key="2">
    <source>
        <dbReference type="Proteomes" id="UP001396334"/>
    </source>
</evidence>
<dbReference type="Proteomes" id="UP001396334">
    <property type="component" value="Unassembled WGS sequence"/>
</dbReference>
<dbReference type="EMBL" id="JBBPBN010000502">
    <property type="protein sequence ID" value="KAK8485408.1"/>
    <property type="molecule type" value="Genomic_DNA"/>
</dbReference>
<dbReference type="Pfam" id="PF14144">
    <property type="entry name" value="DOG1"/>
    <property type="match status" value="1"/>
</dbReference>
<evidence type="ECO:0000313" key="1">
    <source>
        <dbReference type="EMBL" id="KAK8485408.1"/>
    </source>
</evidence>
<keyword evidence="2" id="KW-1185">Reference proteome</keyword>
<protein>
    <submittedName>
        <fullName evidence="1">Uncharacterized protein</fullName>
    </submittedName>
</protein>
<dbReference type="PANTHER" id="PTHR46354">
    <property type="entry name" value="DOG1 DOMAIN-CONTAINING PROTEIN"/>
    <property type="match status" value="1"/>
</dbReference>
<dbReference type="InterPro" id="IPR051886">
    <property type="entry name" value="Seed_Dev/Stress_Resp_Reg"/>
</dbReference>
<reference evidence="1 2" key="1">
    <citation type="journal article" date="2024" name="G3 (Bethesda)">
        <title>Genome assembly of Hibiscus sabdariffa L. provides insights into metabolisms of medicinal natural products.</title>
        <authorList>
            <person name="Kim T."/>
        </authorList>
    </citation>
    <scope>NUCLEOTIDE SEQUENCE [LARGE SCALE GENOMIC DNA]</scope>
    <source>
        <strain evidence="1">TK-2024</strain>
        <tissue evidence="1">Old leaves</tissue>
    </source>
</reference>
<sequence>MSSFATFYTAWGDQLQQLLRQLCSAPKPPSTQDHLHQLNHLVNKLLSHYSEYYRVKAAATERDVLDVFAAPWASSFEKSFHWIAGWRPTTVFHLVYTESSILFESHMVDILRGFRTGDLGDLSPTQLRRVSELQCETVKEENGITDELSEWQHSVSDLMGASTDVDQMIGRLATVVRKADDLRLRTLKRVVELLSPQQAIEFLIAAAELQLGIREWGMDQDRQSNLGIGR</sequence>